<dbReference type="RefSeq" id="WP_380225311.1">
    <property type="nucleotide sequence ID" value="NZ_JBHSOF010000011.1"/>
</dbReference>
<dbReference type="InterPro" id="IPR057746">
    <property type="entry name" value="CpnT-like_N"/>
</dbReference>
<dbReference type="Proteomes" id="UP001595975">
    <property type="component" value="Unassembled WGS sequence"/>
</dbReference>
<evidence type="ECO:0000313" key="3">
    <source>
        <dbReference type="Proteomes" id="UP001595975"/>
    </source>
</evidence>
<dbReference type="Gene3D" id="1.10.287.1060">
    <property type="entry name" value="ESAT-6-like"/>
    <property type="match status" value="1"/>
</dbReference>
<name>A0ABW0WZF6_9ACTN</name>
<dbReference type="EMBL" id="JBHSOF010000011">
    <property type="protein sequence ID" value="MFC5663642.1"/>
    <property type="molecule type" value="Genomic_DNA"/>
</dbReference>
<evidence type="ECO:0000259" key="1">
    <source>
        <dbReference type="Pfam" id="PF25547"/>
    </source>
</evidence>
<sequence length="238" mass="25005">MAIELPGEVVTLLNFIGIRWPAVNEDKVREFGEHIKEFAKGLEEVHSDSTATIHQLGGAYEGATYEALVAKWALMSDKHFNEVIQAAHVVAQSMDIAADAIVAMKLEALGELIVLAASFVAAQAAAVATVGLAEAGAIAIQQAARKLMSYLAHQLEEYIVAQVVEAALNPLVEVVAEAVSGLVFEAAEAALTGGSVGAAFKINPAAVEAHARALHEQAEKVAQHAQVFGTRVSAVSFE</sequence>
<gene>
    <name evidence="2" type="ORF">ACFP3U_11690</name>
</gene>
<feature type="domain" description="Outer membrane channel protein CpnT-like N-terminal" evidence="1">
    <location>
        <begin position="17"/>
        <end position="145"/>
    </location>
</feature>
<comment type="caution">
    <text evidence="2">The sequence shown here is derived from an EMBL/GenBank/DDBJ whole genome shotgun (WGS) entry which is preliminary data.</text>
</comment>
<proteinExistence type="predicted"/>
<keyword evidence="3" id="KW-1185">Reference proteome</keyword>
<protein>
    <recommendedName>
        <fullName evidence="1">Outer membrane channel protein CpnT-like N-terminal domain-containing protein</fullName>
    </recommendedName>
</protein>
<dbReference type="Pfam" id="PF25547">
    <property type="entry name" value="WXG100_2"/>
    <property type="match status" value="1"/>
</dbReference>
<reference evidence="3" key="1">
    <citation type="journal article" date="2019" name="Int. J. Syst. Evol. Microbiol.">
        <title>The Global Catalogue of Microorganisms (GCM) 10K type strain sequencing project: providing services to taxonomists for standard genome sequencing and annotation.</title>
        <authorList>
            <consortium name="The Broad Institute Genomics Platform"/>
            <consortium name="The Broad Institute Genome Sequencing Center for Infectious Disease"/>
            <person name="Wu L."/>
            <person name="Ma J."/>
        </authorList>
    </citation>
    <scope>NUCLEOTIDE SEQUENCE [LARGE SCALE GENOMIC DNA]</scope>
    <source>
        <strain evidence="3">CGMCC 4.1437</strain>
    </source>
</reference>
<evidence type="ECO:0000313" key="2">
    <source>
        <dbReference type="EMBL" id="MFC5663642.1"/>
    </source>
</evidence>
<organism evidence="2 3">
    <name type="scientific">Kitasatospora misakiensis</name>
    <dbReference type="NCBI Taxonomy" id="67330"/>
    <lineage>
        <taxon>Bacteria</taxon>
        <taxon>Bacillati</taxon>
        <taxon>Actinomycetota</taxon>
        <taxon>Actinomycetes</taxon>
        <taxon>Kitasatosporales</taxon>
        <taxon>Streptomycetaceae</taxon>
        <taxon>Kitasatospora</taxon>
    </lineage>
</organism>
<accession>A0ABW0WZF6</accession>